<keyword evidence="1" id="KW-0812">Transmembrane</keyword>
<evidence type="ECO:0000256" key="1">
    <source>
        <dbReference type="SAM" id="Phobius"/>
    </source>
</evidence>
<evidence type="ECO:0000313" key="3">
    <source>
        <dbReference type="Proteomes" id="UP001430953"/>
    </source>
</evidence>
<keyword evidence="1" id="KW-1133">Transmembrane helix</keyword>
<keyword evidence="1" id="KW-0472">Membrane</keyword>
<comment type="caution">
    <text evidence="2">The sequence shown here is derived from an EMBL/GenBank/DDBJ whole genome shotgun (WGS) entry which is preliminary data.</text>
</comment>
<evidence type="ECO:0000313" key="2">
    <source>
        <dbReference type="EMBL" id="KAL0121631.1"/>
    </source>
</evidence>
<keyword evidence="3" id="KW-1185">Reference proteome</keyword>
<dbReference type="EMBL" id="JADYXP020000006">
    <property type="protein sequence ID" value="KAL0121631.1"/>
    <property type="molecule type" value="Genomic_DNA"/>
</dbReference>
<accession>A0AAW2G368</accession>
<proteinExistence type="predicted"/>
<gene>
    <name evidence="2" type="ORF">PUN28_006858</name>
</gene>
<sequence>MSFPTKVITPRTLETHAYYIPHVGLTNTQAQKSIIEATFQNLPNVGHIYEEILAIKESRNSSYEYDIREYYEKYSPTTAKTLIDTLFLPRHAICRDCAKTKDSPVYTDRLIYTKELLLAVEVALCQRDDVSCFKYLRESSENMFFSQYDQDRDYMLVYSCTKTNAASIFYTRCRPQDIFDIQSLLRPSIHVMNRVSRNPLVNTQLYHRYINNYYVRISKAGCTPMTFYRNCDTPMNHTARNDAQDPLIYEVNRLRDDVGERRKDRSSLLLLEPLLLKPGCKYQEATKNRGLQSENTKIFRIIMAYALSFFILASITFYIVYFT</sequence>
<dbReference type="Proteomes" id="UP001430953">
    <property type="component" value="Unassembled WGS sequence"/>
</dbReference>
<feature type="transmembrane region" description="Helical" evidence="1">
    <location>
        <begin position="298"/>
        <end position="321"/>
    </location>
</feature>
<name>A0AAW2G368_9HYME</name>
<dbReference type="AlphaFoldDB" id="A0AAW2G368"/>
<protein>
    <submittedName>
        <fullName evidence="2">Uncharacterized protein</fullName>
    </submittedName>
</protein>
<organism evidence="2 3">
    <name type="scientific">Cardiocondyla obscurior</name>
    <dbReference type="NCBI Taxonomy" id="286306"/>
    <lineage>
        <taxon>Eukaryota</taxon>
        <taxon>Metazoa</taxon>
        <taxon>Ecdysozoa</taxon>
        <taxon>Arthropoda</taxon>
        <taxon>Hexapoda</taxon>
        <taxon>Insecta</taxon>
        <taxon>Pterygota</taxon>
        <taxon>Neoptera</taxon>
        <taxon>Endopterygota</taxon>
        <taxon>Hymenoptera</taxon>
        <taxon>Apocrita</taxon>
        <taxon>Aculeata</taxon>
        <taxon>Formicoidea</taxon>
        <taxon>Formicidae</taxon>
        <taxon>Myrmicinae</taxon>
        <taxon>Cardiocondyla</taxon>
    </lineage>
</organism>
<reference evidence="2 3" key="1">
    <citation type="submission" date="2023-03" db="EMBL/GenBank/DDBJ databases">
        <title>High recombination rates correlate with genetic variation in Cardiocondyla obscurior ants.</title>
        <authorList>
            <person name="Errbii M."/>
        </authorList>
    </citation>
    <scope>NUCLEOTIDE SEQUENCE [LARGE SCALE GENOMIC DNA]</scope>
    <source>
        <strain evidence="2">Alpha-2009</strain>
        <tissue evidence="2">Whole body</tissue>
    </source>
</reference>